<dbReference type="GO" id="GO:0005576">
    <property type="term" value="C:extracellular region"/>
    <property type="evidence" value="ECO:0007669"/>
    <property type="project" value="UniProtKB-SubCell"/>
</dbReference>
<evidence type="ECO:0000259" key="4">
    <source>
        <dbReference type="Pfam" id="PF00669"/>
    </source>
</evidence>
<keyword evidence="2 3" id="KW-0975">Bacterial flagellum</keyword>
<accession>A0A518D4T4</accession>
<dbReference type="RefSeq" id="WP_145191773.1">
    <property type="nucleotide sequence ID" value="NZ_CP036290.1"/>
</dbReference>
<comment type="subcellular location">
    <subcellularLocation>
        <location evidence="3">Secreted</location>
    </subcellularLocation>
    <subcellularLocation>
        <location evidence="3">Bacterial flagellum</location>
    </subcellularLocation>
</comment>
<dbReference type="InterPro" id="IPR046358">
    <property type="entry name" value="Flagellin_C"/>
</dbReference>
<dbReference type="InterPro" id="IPR042187">
    <property type="entry name" value="Flagellin_C_sub2"/>
</dbReference>
<keyword evidence="6" id="KW-0966">Cell projection</keyword>
<evidence type="ECO:0000256" key="1">
    <source>
        <dbReference type="ARBA" id="ARBA00005709"/>
    </source>
</evidence>
<evidence type="ECO:0000313" key="7">
    <source>
        <dbReference type="Proteomes" id="UP000319342"/>
    </source>
</evidence>
<dbReference type="PANTHER" id="PTHR42792:SF2">
    <property type="entry name" value="FLAGELLIN"/>
    <property type="match status" value="1"/>
</dbReference>
<dbReference type="Gene3D" id="6.10.10.10">
    <property type="entry name" value="Flagellar export chaperone, C-terminal domain"/>
    <property type="match status" value="1"/>
</dbReference>
<dbReference type="Pfam" id="PF00700">
    <property type="entry name" value="Flagellin_C"/>
    <property type="match status" value="1"/>
</dbReference>
<sequence>MGLRVNTNIMSMSAQRNLGAVTERLGGNFSRLSSGLRIATASDDPAGLGISERMRGQIRSLSQASRNAQDGVSLVQTAEGALSEVHSSLHRMRELAIQAANGTYSTEDRAVLDVEFQQIIAEIDRVADSTEFNEIPLLDGSAASVSIQVGLDSAASDVIDVSLQDVRATTLGLSGGTFDVTSAANASTVLDIIDTATDSINTARGNLGAQQNRLNSSMRSILNVRENLSAAESRIRDVDVAMETADLTRNSIMQQAATSVLSQANSQPQIALSLLQQ</sequence>
<comment type="function">
    <text evidence="3">Flagellin is the subunit protein which polymerizes to form the filaments of bacterial flagella.</text>
</comment>
<gene>
    <name evidence="6" type="primary">hag_3</name>
    <name evidence="6" type="ORF">Pla163_36290</name>
</gene>
<comment type="similarity">
    <text evidence="1 3">Belongs to the bacterial flagellin family.</text>
</comment>
<keyword evidence="7" id="KW-1185">Reference proteome</keyword>
<reference evidence="6 7" key="1">
    <citation type="submission" date="2019-02" db="EMBL/GenBank/DDBJ databases">
        <title>Deep-cultivation of Planctomycetes and their phenomic and genomic characterization uncovers novel biology.</title>
        <authorList>
            <person name="Wiegand S."/>
            <person name="Jogler M."/>
            <person name="Boedeker C."/>
            <person name="Pinto D."/>
            <person name="Vollmers J."/>
            <person name="Rivas-Marin E."/>
            <person name="Kohn T."/>
            <person name="Peeters S.H."/>
            <person name="Heuer A."/>
            <person name="Rast P."/>
            <person name="Oberbeckmann S."/>
            <person name="Bunk B."/>
            <person name="Jeske O."/>
            <person name="Meyerdierks A."/>
            <person name="Storesund J.E."/>
            <person name="Kallscheuer N."/>
            <person name="Luecker S."/>
            <person name="Lage O.M."/>
            <person name="Pohl T."/>
            <person name="Merkel B.J."/>
            <person name="Hornburger P."/>
            <person name="Mueller R.-W."/>
            <person name="Bruemmer F."/>
            <person name="Labrenz M."/>
            <person name="Spormann A.M."/>
            <person name="Op den Camp H."/>
            <person name="Overmann J."/>
            <person name="Amann R."/>
            <person name="Jetten M.S.M."/>
            <person name="Mascher T."/>
            <person name="Medema M.H."/>
            <person name="Devos D.P."/>
            <person name="Kaster A.-K."/>
            <person name="Ovreas L."/>
            <person name="Rohde M."/>
            <person name="Galperin M.Y."/>
            <person name="Jogler C."/>
        </authorList>
    </citation>
    <scope>NUCLEOTIDE SEQUENCE [LARGE SCALE GENOMIC DNA]</scope>
    <source>
        <strain evidence="6 7">Pla163</strain>
    </source>
</reference>
<evidence type="ECO:0000313" key="6">
    <source>
        <dbReference type="EMBL" id="QDU86478.1"/>
    </source>
</evidence>
<dbReference type="Pfam" id="PF00669">
    <property type="entry name" value="Flagellin_N"/>
    <property type="match status" value="1"/>
</dbReference>
<dbReference type="EMBL" id="CP036290">
    <property type="protein sequence ID" value="QDU86478.1"/>
    <property type="molecule type" value="Genomic_DNA"/>
</dbReference>
<dbReference type="Proteomes" id="UP000319342">
    <property type="component" value="Chromosome"/>
</dbReference>
<dbReference type="SUPFAM" id="SSF64518">
    <property type="entry name" value="Phase 1 flagellin"/>
    <property type="match status" value="1"/>
</dbReference>
<protein>
    <recommendedName>
        <fullName evidence="3">Flagellin</fullName>
    </recommendedName>
</protein>
<proteinExistence type="inferred from homology"/>
<keyword evidence="6" id="KW-0282">Flagellum</keyword>
<feature type="domain" description="Flagellin N-terminal" evidence="4">
    <location>
        <begin position="5"/>
        <end position="142"/>
    </location>
</feature>
<dbReference type="AlphaFoldDB" id="A0A518D4T4"/>
<dbReference type="GO" id="GO:0005198">
    <property type="term" value="F:structural molecule activity"/>
    <property type="evidence" value="ECO:0007669"/>
    <property type="project" value="UniProtKB-UniRule"/>
</dbReference>
<dbReference type="PANTHER" id="PTHR42792">
    <property type="entry name" value="FLAGELLIN"/>
    <property type="match status" value="1"/>
</dbReference>
<dbReference type="InterPro" id="IPR001492">
    <property type="entry name" value="Flagellin"/>
</dbReference>
<evidence type="ECO:0000256" key="3">
    <source>
        <dbReference type="RuleBase" id="RU362073"/>
    </source>
</evidence>
<feature type="domain" description="Flagellin C-terminal" evidence="5">
    <location>
        <begin position="190"/>
        <end position="275"/>
    </location>
</feature>
<dbReference type="GO" id="GO:0009288">
    <property type="term" value="C:bacterial-type flagellum"/>
    <property type="evidence" value="ECO:0007669"/>
    <property type="project" value="UniProtKB-SubCell"/>
</dbReference>
<evidence type="ECO:0000256" key="2">
    <source>
        <dbReference type="ARBA" id="ARBA00023143"/>
    </source>
</evidence>
<dbReference type="InterPro" id="IPR001029">
    <property type="entry name" value="Flagellin_N"/>
</dbReference>
<dbReference type="OrthoDB" id="9796789at2"/>
<name>A0A518D4T4_9BACT</name>
<dbReference type="Gene3D" id="1.20.1330.10">
    <property type="entry name" value="f41 fragment of flagellin, N-terminal domain"/>
    <property type="match status" value="1"/>
</dbReference>
<evidence type="ECO:0000259" key="5">
    <source>
        <dbReference type="Pfam" id="PF00700"/>
    </source>
</evidence>
<dbReference type="PRINTS" id="PR00207">
    <property type="entry name" value="FLAGELLIN"/>
</dbReference>
<organism evidence="6 7">
    <name type="scientific">Rohdeia mirabilis</name>
    <dbReference type="NCBI Taxonomy" id="2528008"/>
    <lineage>
        <taxon>Bacteria</taxon>
        <taxon>Pseudomonadati</taxon>
        <taxon>Planctomycetota</taxon>
        <taxon>Planctomycetia</taxon>
        <taxon>Planctomycetia incertae sedis</taxon>
        <taxon>Rohdeia</taxon>
    </lineage>
</organism>
<keyword evidence="6" id="KW-0969">Cilium</keyword>
<keyword evidence="3" id="KW-0964">Secreted</keyword>